<gene>
    <name evidence="2" type="ORF">IW245_001820</name>
</gene>
<comment type="caution">
    <text evidence="2">The sequence shown here is derived from an EMBL/GenBank/DDBJ whole genome shotgun (WGS) entry which is preliminary data.</text>
</comment>
<sequence>MHDRTLFGPPVHPSRGSGVPGARTRSLPAAGEVG</sequence>
<dbReference type="Proteomes" id="UP000622552">
    <property type="component" value="Unassembled WGS sequence"/>
</dbReference>
<dbReference type="AlphaFoldDB" id="A0A8J7GDH7"/>
<accession>A0A8J7GDH7</accession>
<organism evidence="2 3">
    <name type="scientific">Longispora fulva</name>
    <dbReference type="NCBI Taxonomy" id="619741"/>
    <lineage>
        <taxon>Bacteria</taxon>
        <taxon>Bacillati</taxon>
        <taxon>Actinomycetota</taxon>
        <taxon>Actinomycetes</taxon>
        <taxon>Micromonosporales</taxon>
        <taxon>Micromonosporaceae</taxon>
        <taxon>Longispora</taxon>
    </lineage>
</organism>
<evidence type="ECO:0000313" key="2">
    <source>
        <dbReference type="EMBL" id="MBG6135626.1"/>
    </source>
</evidence>
<protein>
    <submittedName>
        <fullName evidence="2">Uncharacterized protein</fullName>
    </submittedName>
</protein>
<name>A0A8J7GDH7_9ACTN</name>
<reference evidence="2" key="1">
    <citation type="submission" date="2020-11" db="EMBL/GenBank/DDBJ databases">
        <title>Sequencing the genomes of 1000 actinobacteria strains.</title>
        <authorList>
            <person name="Klenk H.-P."/>
        </authorList>
    </citation>
    <scope>NUCLEOTIDE SEQUENCE</scope>
    <source>
        <strain evidence="2">DSM 45356</strain>
    </source>
</reference>
<dbReference type="EMBL" id="JADOUF010000001">
    <property type="protein sequence ID" value="MBG6135626.1"/>
    <property type="molecule type" value="Genomic_DNA"/>
</dbReference>
<proteinExistence type="predicted"/>
<keyword evidence="3" id="KW-1185">Reference proteome</keyword>
<evidence type="ECO:0000313" key="3">
    <source>
        <dbReference type="Proteomes" id="UP000622552"/>
    </source>
</evidence>
<evidence type="ECO:0000256" key="1">
    <source>
        <dbReference type="SAM" id="MobiDB-lite"/>
    </source>
</evidence>
<feature type="region of interest" description="Disordered" evidence="1">
    <location>
        <begin position="1"/>
        <end position="34"/>
    </location>
</feature>